<dbReference type="Proteomes" id="UP000502035">
    <property type="component" value="Chromosome"/>
</dbReference>
<gene>
    <name evidence="4" type="ORF">G7071_05360</name>
</gene>
<evidence type="ECO:0000313" key="4">
    <source>
        <dbReference type="EMBL" id="QIK74055.1"/>
    </source>
</evidence>
<feature type="compositionally biased region" description="Polar residues" evidence="1">
    <location>
        <begin position="45"/>
        <end position="56"/>
    </location>
</feature>
<dbReference type="RefSeq" id="WP_166313517.1">
    <property type="nucleotide sequence ID" value="NZ_CP049866.1"/>
</dbReference>
<feature type="compositionally biased region" description="Pro residues" evidence="1">
    <location>
        <begin position="94"/>
        <end position="134"/>
    </location>
</feature>
<feature type="chain" id="PRO_5026329144" evidence="3">
    <location>
        <begin position="31"/>
        <end position="423"/>
    </location>
</feature>
<feature type="signal peptide" evidence="3">
    <location>
        <begin position="1"/>
        <end position="30"/>
    </location>
</feature>
<keyword evidence="3" id="KW-0732">Signal</keyword>
<proteinExistence type="predicted"/>
<accession>A0A6G7YB78</accession>
<dbReference type="EMBL" id="CP049866">
    <property type="protein sequence ID" value="QIK74055.1"/>
    <property type="molecule type" value="Genomic_DNA"/>
</dbReference>
<feature type="region of interest" description="Disordered" evidence="1">
    <location>
        <begin position="30"/>
        <end position="149"/>
    </location>
</feature>
<feature type="compositionally biased region" description="Low complexity" evidence="1">
    <location>
        <begin position="69"/>
        <end position="82"/>
    </location>
</feature>
<feature type="transmembrane region" description="Helical" evidence="2">
    <location>
        <begin position="400"/>
        <end position="417"/>
    </location>
</feature>
<keyword evidence="2" id="KW-0812">Transmembrane</keyword>
<keyword evidence="5" id="KW-1185">Reference proteome</keyword>
<evidence type="ECO:0000256" key="3">
    <source>
        <dbReference type="SAM" id="SignalP"/>
    </source>
</evidence>
<keyword evidence="2" id="KW-0472">Membrane</keyword>
<reference evidence="4 5" key="1">
    <citation type="submission" date="2020-03" db="EMBL/GenBank/DDBJ databases">
        <title>Nocardioides sp. nov., isolated from fish.</title>
        <authorList>
            <person name="Hyun D.-W."/>
            <person name="Bae J.-W."/>
        </authorList>
    </citation>
    <scope>NUCLEOTIDE SEQUENCE [LARGE SCALE GENOMIC DNA]</scope>
    <source>
        <strain evidence="4 5">HDW12A</strain>
    </source>
</reference>
<evidence type="ECO:0000256" key="1">
    <source>
        <dbReference type="SAM" id="MobiDB-lite"/>
    </source>
</evidence>
<organism evidence="4 5">
    <name type="scientific">Nocardioides piscis</name>
    <dbReference type="NCBI Taxonomy" id="2714938"/>
    <lineage>
        <taxon>Bacteria</taxon>
        <taxon>Bacillati</taxon>
        <taxon>Actinomycetota</taxon>
        <taxon>Actinomycetes</taxon>
        <taxon>Propionibacteriales</taxon>
        <taxon>Nocardioidaceae</taxon>
        <taxon>Nocardioides</taxon>
    </lineage>
</organism>
<keyword evidence="2" id="KW-1133">Transmembrane helix</keyword>
<evidence type="ECO:0000313" key="5">
    <source>
        <dbReference type="Proteomes" id="UP000502035"/>
    </source>
</evidence>
<dbReference type="KEGG" id="npi:G7071_05360"/>
<sequence>MNVVKTRSHTRLAAAAVLALGLATASPVMADPGNGNGHGNANGHSAEQSAPGQSAPETAPAAPAPAPAAPAADSGNGNQGNDNGKGESAKPEPAKPAPAKPAKPAPAKPAPAPAKPAKPAPAKPAPAPAKPAKPAPAKGDPAGNNGTVKIAPYGDVDRIPNNTPHVGCTFQVEWFGFDQGAVSQVTFAEHAPTTGVGMTVSGDSLTVDVGHDAASGAGTSTGFDQVARYSLSFTEPGHAKQGYHVKLTINTTGSQGADVKHKVFWVEGCGPVAPTTPPAENPGSPIVSNPGTPVVVEAPEAPLAGPVAPVVAGTTAVVPGSTTTSAAPQVLGEEAATGAEVTTVDTSSTSESAAAEAAAAADAEVLGAQATNDAPGVQLPTAIDAGANALGIQSPAERSVFGLLLMLLGAAFARFAWTRRARA</sequence>
<feature type="compositionally biased region" description="Basic and acidic residues" evidence="1">
    <location>
        <begin position="84"/>
        <end position="93"/>
    </location>
</feature>
<protein>
    <submittedName>
        <fullName evidence="4">Uncharacterized protein</fullName>
    </submittedName>
</protein>
<name>A0A6G7YB78_9ACTN</name>
<dbReference type="AlphaFoldDB" id="A0A6G7YB78"/>
<evidence type="ECO:0000256" key="2">
    <source>
        <dbReference type="SAM" id="Phobius"/>
    </source>
</evidence>